<keyword evidence="2" id="KW-1185">Reference proteome</keyword>
<organism evidence="1 2">
    <name type="scientific">Trichonephila clavata</name>
    <name type="common">Joro spider</name>
    <name type="synonym">Nephila clavata</name>
    <dbReference type="NCBI Taxonomy" id="2740835"/>
    <lineage>
        <taxon>Eukaryota</taxon>
        <taxon>Metazoa</taxon>
        <taxon>Ecdysozoa</taxon>
        <taxon>Arthropoda</taxon>
        <taxon>Chelicerata</taxon>
        <taxon>Arachnida</taxon>
        <taxon>Araneae</taxon>
        <taxon>Araneomorphae</taxon>
        <taxon>Entelegynae</taxon>
        <taxon>Araneoidea</taxon>
        <taxon>Nephilidae</taxon>
        <taxon>Trichonephila</taxon>
    </lineage>
</organism>
<sequence length="99" mass="11336">MADDNFLTGEYGFGNRHSKFPCSLQSGRRNILCHHDTINNGDSDDVNDVRTSILLGRERRSHLSRRVAVNVWQESPTSGCGVHHSHLVLRLHCFIDCYW</sequence>
<proteinExistence type="predicted"/>
<dbReference type="EMBL" id="BMAO01007994">
    <property type="protein sequence ID" value="GFR20040.1"/>
    <property type="molecule type" value="Genomic_DNA"/>
</dbReference>
<evidence type="ECO:0000313" key="1">
    <source>
        <dbReference type="EMBL" id="GFR20040.1"/>
    </source>
</evidence>
<evidence type="ECO:0000313" key="2">
    <source>
        <dbReference type="Proteomes" id="UP000887116"/>
    </source>
</evidence>
<accession>A0A8X6J4R5</accession>
<dbReference type="AlphaFoldDB" id="A0A8X6J4R5"/>
<gene>
    <name evidence="1" type="ORF">TNCT_353111</name>
</gene>
<protein>
    <submittedName>
        <fullName evidence="1">Uncharacterized protein</fullName>
    </submittedName>
</protein>
<name>A0A8X6J4R5_TRICU</name>
<dbReference type="Proteomes" id="UP000887116">
    <property type="component" value="Unassembled WGS sequence"/>
</dbReference>
<reference evidence="1" key="1">
    <citation type="submission" date="2020-07" db="EMBL/GenBank/DDBJ databases">
        <title>Multicomponent nature underlies the extraordinary mechanical properties of spider dragline silk.</title>
        <authorList>
            <person name="Kono N."/>
            <person name="Nakamura H."/>
            <person name="Mori M."/>
            <person name="Yoshida Y."/>
            <person name="Ohtoshi R."/>
            <person name="Malay A.D."/>
            <person name="Moran D.A.P."/>
            <person name="Tomita M."/>
            <person name="Numata K."/>
            <person name="Arakawa K."/>
        </authorList>
    </citation>
    <scope>NUCLEOTIDE SEQUENCE</scope>
</reference>
<comment type="caution">
    <text evidence="1">The sequence shown here is derived from an EMBL/GenBank/DDBJ whole genome shotgun (WGS) entry which is preliminary data.</text>
</comment>